<name>A0ACD3AFW8_9AGAR</name>
<keyword evidence="2" id="KW-1185">Reference proteome</keyword>
<dbReference type="EMBL" id="ML208462">
    <property type="protein sequence ID" value="TFK64778.1"/>
    <property type="molecule type" value="Genomic_DNA"/>
</dbReference>
<evidence type="ECO:0000313" key="1">
    <source>
        <dbReference type="EMBL" id="TFK64778.1"/>
    </source>
</evidence>
<accession>A0ACD3AFW8</accession>
<organism evidence="1 2">
    <name type="scientific">Pluteus cervinus</name>
    <dbReference type="NCBI Taxonomy" id="181527"/>
    <lineage>
        <taxon>Eukaryota</taxon>
        <taxon>Fungi</taxon>
        <taxon>Dikarya</taxon>
        <taxon>Basidiomycota</taxon>
        <taxon>Agaricomycotina</taxon>
        <taxon>Agaricomycetes</taxon>
        <taxon>Agaricomycetidae</taxon>
        <taxon>Agaricales</taxon>
        <taxon>Pluteineae</taxon>
        <taxon>Pluteaceae</taxon>
        <taxon>Pluteus</taxon>
    </lineage>
</organism>
<protein>
    <submittedName>
        <fullName evidence="1">Uncharacterized protein</fullName>
    </submittedName>
</protein>
<dbReference type="Proteomes" id="UP000308600">
    <property type="component" value="Unassembled WGS sequence"/>
</dbReference>
<reference evidence="1 2" key="1">
    <citation type="journal article" date="2019" name="Nat. Ecol. Evol.">
        <title>Megaphylogeny resolves global patterns of mushroom evolution.</title>
        <authorList>
            <person name="Varga T."/>
            <person name="Krizsan K."/>
            <person name="Foldi C."/>
            <person name="Dima B."/>
            <person name="Sanchez-Garcia M."/>
            <person name="Sanchez-Ramirez S."/>
            <person name="Szollosi G.J."/>
            <person name="Szarkandi J.G."/>
            <person name="Papp V."/>
            <person name="Albert L."/>
            <person name="Andreopoulos W."/>
            <person name="Angelini C."/>
            <person name="Antonin V."/>
            <person name="Barry K.W."/>
            <person name="Bougher N.L."/>
            <person name="Buchanan P."/>
            <person name="Buyck B."/>
            <person name="Bense V."/>
            <person name="Catcheside P."/>
            <person name="Chovatia M."/>
            <person name="Cooper J."/>
            <person name="Damon W."/>
            <person name="Desjardin D."/>
            <person name="Finy P."/>
            <person name="Geml J."/>
            <person name="Haridas S."/>
            <person name="Hughes K."/>
            <person name="Justo A."/>
            <person name="Karasinski D."/>
            <person name="Kautmanova I."/>
            <person name="Kiss B."/>
            <person name="Kocsube S."/>
            <person name="Kotiranta H."/>
            <person name="LaButti K.M."/>
            <person name="Lechner B.E."/>
            <person name="Liimatainen K."/>
            <person name="Lipzen A."/>
            <person name="Lukacs Z."/>
            <person name="Mihaltcheva S."/>
            <person name="Morgado L.N."/>
            <person name="Niskanen T."/>
            <person name="Noordeloos M.E."/>
            <person name="Ohm R.A."/>
            <person name="Ortiz-Santana B."/>
            <person name="Ovrebo C."/>
            <person name="Racz N."/>
            <person name="Riley R."/>
            <person name="Savchenko A."/>
            <person name="Shiryaev A."/>
            <person name="Soop K."/>
            <person name="Spirin V."/>
            <person name="Szebenyi C."/>
            <person name="Tomsovsky M."/>
            <person name="Tulloss R.E."/>
            <person name="Uehling J."/>
            <person name="Grigoriev I.V."/>
            <person name="Vagvolgyi C."/>
            <person name="Papp T."/>
            <person name="Martin F.M."/>
            <person name="Miettinen O."/>
            <person name="Hibbett D.S."/>
            <person name="Nagy L.G."/>
        </authorList>
    </citation>
    <scope>NUCLEOTIDE SEQUENCE [LARGE SCALE GENOMIC DNA]</scope>
    <source>
        <strain evidence="1 2">NL-1719</strain>
    </source>
</reference>
<sequence>MPLTRQTIRLSSSIFLHASTWESHEYYDRLVYNAVTAPLFLDPPPRGEIRTTIVGEVLPTMLNCQMNPNIAYMDDDPIDHTFTIQLRPSTNPLRQLDFARGMTNLRIVESRIQLTNHPSNLALQTHLYDTLMLRLPVVRRGQPRNVPIFNRNGTRINANNANIILSGRDVQTTFTIRHTYSLYYLHDGQCEIETFQGRLESIVLLPN</sequence>
<evidence type="ECO:0000313" key="2">
    <source>
        <dbReference type="Proteomes" id="UP000308600"/>
    </source>
</evidence>
<gene>
    <name evidence="1" type="ORF">BDN72DRAFT_846304</name>
</gene>
<proteinExistence type="predicted"/>